<gene>
    <name evidence="3" type="ORF">BWK73_23985</name>
</gene>
<dbReference type="SUPFAM" id="SSF47413">
    <property type="entry name" value="lambda repressor-like DNA-binding domains"/>
    <property type="match status" value="1"/>
</dbReference>
<name>A0A1Y1QM18_9GAMM</name>
<feature type="domain" description="HTH cro/C1-type" evidence="2">
    <location>
        <begin position="6"/>
        <end position="60"/>
    </location>
</feature>
<evidence type="ECO:0000313" key="4">
    <source>
        <dbReference type="Proteomes" id="UP000192491"/>
    </source>
</evidence>
<protein>
    <submittedName>
        <fullName evidence="3">Transcriptional regulator</fullName>
    </submittedName>
</protein>
<dbReference type="GO" id="GO:0003677">
    <property type="term" value="F:DNA binding"/>
    <property type="evidence" value="ECO:0007669"/>
    <property type="project" value="InterPro"/>
</dbReference>
<reference evidence="3 4" key="1">
    <citation type="submission" date="2017-01" db="EMBL/GenBank/DDBJ databases">
        <title>Novel large sulfur bacteria in the metagenomes of groundwater-fed chemosynthetic microbial mats in the Lake Huron basin.</title>
        <authorList>
            <person name="Sharrar A.M."/>
            <person name="Flood B.E."/>
            <person name="Bailey J.V."/>
            <person name="Jones D.S."/>
            <person name="Biddanda B."/>
            <person name="Ruberg S.A."/>
            <person name="Marcus D.N."/>
            <person name="Dick G.J."/>
        </authorList>
    </citation>
    <scope>NUCLEOTIDE SEQUENCE [LARGE SCALE GENOMIC DNA]</scope>
    <source>
        <strain evidence="3">A8</strain>
    </source>
</reference>
<dbReference type="InterPro" id="IPR052345">
    <property type="entry name" value="Rad_response_metalloprotease"/>
</dbReference>
<dbReference type="AlphaFoldDB" id="A0A1Y1QM18"/>
<organism evidence="3 4">
    <name type="scientific">Thiothrix lacustris</name>
    <dbReference type="NCBI Taxonomy" id="525917"/>
    <lineage>
        <taxon>Bacteria</taxon>
        <taxon>Pseudomonadati</taxon>
        <taxon>Pseudomonadota</taxon>
        <taxon>Gammaproteobacteria</taxon>
        <taxon>Thiotrichales</taxon>
        <taxon>Thiotrichaceae</taxon>
        <taxon>Thiothrix</taxon>
    </lineage>
</organism>
<comment type="caution">
    <text evidence="3">The sequence shown here is derived from an EMBL/GenBank/DDBJ whole genome shotgun (WGS) entry which is preliminary data.</text>
</comment>
<evidence type="ECO:0000259" key="2">
    <source>
        <dbReference type="PROSITE" id="PS50943"/>
    </source>
</evidence>
<dbReference type="PANTHER" id="PTHR43236:SF1">
    <property type="entry name" value="BLL7220 PROTEIN"/>
    <property type="match status" value="1"/>
</dbReference>
<dbReference type="EMBL" id="MTEJ01000159">
    <property type="protein sequence ID" value="OQX08951.1"/>
    <property type="molecule type" value="Genomic_DNA"/>
</dbReference>
<dbReference type="PROSITE" id="PS50943">
    <property type="entry name" value="HTH_CROC1"/>
    <property type="match status" value="1"/>
</dbReference>
<dbReference type="PANTHER" id="PTHR43236">
    <property type="entry name" value="ANTITOXIN HIGA1"/>
    <property type="match status" value="1"/>
</dbReference>
<dbReference type="Gene3D" id="1.10.260.40">
    <property type="entry name" value="lambda repressor-like DNA-binding domains"/>
    <property type="match status" value="1"/>
</dbReference>
<dbReference type="Pfam" id="PF06114">
    <property type="entry name" value="Peptidase_M78"/>
    <property type="match status" value="1"/>
</dbReference>
<dbReference type="Gene3D" id="1.10.10.2910">
    <property type="match status" value="1"/>
</dbReference>
<proteinExistence type="inferred from homology"/>
<dbReference type="Pfam" id="PF01381">
    <property type="entry name" value="HTH_3"/>
    <property type="match status" value="1"/>
</dbReference>
<dbReference type="SMART" id="SM00530">
    <property type="entry name" value="HTH_XRE"/>
    <property type="match status" value="1"/>
</dbReference>
<comment type="similarity">
    <text evidence="1">Belongs to the short-chain fatty acyl-CoA assimilation regulator (ScfR) family.</text>
</comment>
<dbReference type="InterPro" id="IPR001387">
    <property type="entry name" value="Cro/C1-type_HTH"/>
</dbReference>
<evidence type="ECO:0000256" key="1">
    <source>
        <dbReference type="ARBA" id="ARBA00007227"/>
    </source>
</evidence>
<dbReference type="InterPro" id="IPR010359">
    <property type="entry name" value="IrrE_HExxH"/>
</dbReference>
<dbReference type="Proteomes" id="UP000192491">
    <property type="component" value="Unassembled WGS sequence"/>
</dbReference>
<accession>A0A1Y1QM18</accession>
<sequence>MYPERLKRAREAAGLSLRALAEQVGVSQTAIKKYEDGVNTPDSSQLLKLAKALAVRSEYFFRPFTVQLSADVEYRKRANTPVKLLKRIHADVEEQAERWQELTNIYPQFPIKPFTLPAGLPASVNTLDDVEQVAAFVRESWKLGEDQITDLVDVLETQGVLVIFSAVEAQTKFDGLAVRIGSQPVVVVAQHWAGDRQRFTLAHELGHLLLQGRLAAGLDEEKACNRFAGAFLLPATAMQRQLGQHRRMIEWQELYLLKHEFGLSMMGCLYRLLDTAIIDAKTFDYLLKRYYFSGWRTQEPGNAYPAEHTILFKQLVYRALAESWIGESKAAELLGMPLARLHRERKLEGADAVTDQ</sequence>
<dbReference type="InterPro" id="IPR010982">
    <property type="entry name" value="Lambda_DNA-bd_dom_sf"/>
</dbReference>
<dbReference type="CDD" id="cd00093">
    <property type="entry name" value="HTH_XRE"/>
    <property type="match status" value="1"/>
</dbReference>
<evidence type="ECO:0000313" key="3">
    <source>
        <dbReference type="EMBL" id="OQX08951.1"/>
    </source>
</evidence>